<dbReference type="Proteomes" id="UP000242313">
    <property type="component" value="Unassembled WGS sequence"/>
</dbReference>
<dbReference type="RefSeq" id="WP_096006494.1">
    <property type="nucleotide sequence ID" value="NZ_LMAZ01000004.1"/>
</dbReference>
<keyword evidence="2" id="KW-1185">Reference proteome</keyword>
<comment type="caution">
    <text evidence="1">The sequence shown here is derived from an EMBL/GenBank/DDBJ whole genome shotgun (WGS) entry which is preliminary data.</text>
</comment>
<gene>
    <name evidence="1" type="ORF">CNQ84_19880</name>
</gene>
<organism evidence="1 2">
    <name type="scientific">Pseudomonas abyssi</name>
    <dbReference type="NCBI Taxonomy" id="170540"/>
    <lineage>
        <taxon>Bacteria</taxon>
        <taxon>Pseudomonadati</taxon>
        <taxon>Pseudomonadota</taxon>
        <taxon>Gammaproteobacteria</taxon>
        <taxon>Pseudomonadales</taxon>
        <taxon>Pseudomonadaceae</taxon>
        <taxon>Pseudomonas</taxon>
    </lineage>
</organism>
<evidence type="ECO:0000313" key="1">
    <source>
        <dbReference type="EMBL" id="PBK02434.1"/>
    </source>
</evidence>
<protein>
    <submittedName>
        <fullName evidence="1">Uncharacterized protein</fullName>
    </submittedName>
</protein>
<proteinExistence type="predicted"/>
<evidence type="ECO:0000313" key="2">
    <source>
        <dbReference type="Proteomes" id="UP000242313"/>
    </source>
</evidence>
<name>A0A2A3MD19_9PSED</name>
<sequence length="65" mass="6550">MKRLTLTGLTHAALLASDDTRALSVGAGKHLISACVEMGAPACAGRVGDSDDCDSTFGLSVSKSL</sequence>
<accession>A0A2A3MD19</accession>
<accession>A0A395R1P8</accession>
<reference evidence="1 2" key="1">
    <citation type="submission" date="2017-09" db="EMBL/GenBank/DDBJ databases">
        <title>Pseudomonas abyssi sp. nov. isolated from Abyssopelagic Water.</title>
        <authorList>
            <person name="Wei Y."/>
        </authorList>
    </citation>
    <scope>NUCLEOTIDE SEQUENCE [LARGE SCALE GENOMIC DNA]</scope>
    <source>
        <strain evidence="1 2">MT5</strain>
    </source>
</reference>
<dbReference type="AlphaFoldDB" id="A0A2A3MD19"/>
<dbReference type="EMBL" id="NTMR01000045">
    <property type="protein sequence ID" value="PBK02434.1"/>
    <property type="molecule type" value="Genomic_DNA"/>
</dbReference>